<sequence>MSSNSSNTVDNKKLEEFVVKAIGDLGSRLGSMMVIRGDRLGLYKAQSIRTHDIRGSS</sequence>
<name>A0A557SSQ3_9ARCH</name>
<dbReference type="RefSeq" id="WP_222424941.1">
    <property type="nucleotide sequence ID" value="NZ_ML675589.1"/>
</dbReference>
<keyword evidence="2" id="KW-1185">Reference proteome</keyword>
<organism evidence="1 2">
    <name type="scientific">Candidatus Nitrosocosmicus arcticus</name>
    <dbReference type="NCBI Taxonomy" id="2035267"/>
    <lineage>
        <taxon>Archaea</taxon>
        <taxon>Nitrososphaerota</taxon>
        <taxon>Nitrososphaeria</taxon>
        <taxon>Nitrososphaerales</taxon>
        <taxon>Nitrososphaeraceae</taxon>
        <taxon>Candidatus Nitrosocosmicus</taxon>
    </lineage>
</organism>
<protein>
    <submittedName>
        <fullName evidence="1">Uncharacterized protein</fullName>
    </submittedName>
</protein>
<dbReference type="AlphaFoldDB" id="A0A557SSQ3"/>
<evidence type="ECO:0000313" key="1">
    <source>
        <dbReference type="EMBL" id="TVP39646.1"/>
    </source>
</evidence>
<accession>A0A557SSQ3</accession>
<reference evidence="1 2" key="1">
    <citation type="journal article" date="2019" name="Front. Microbiol.">
        <title>Ammonia Oxidation by the Arctic Terrestrial Thaumarchaeote Candidatus Nitrosocosmicus arcticus Is Stimulated by Increasing Temperatures.</title>
        <authorList>
            <person name="Alves R.J.E."/>
            <person name="Kerou M."/>
            <person name="Zappe A."/>
            <person name="Bittner R."/>
            <person name="Abby S.S."/>
            <person name="Schmidt H.A."/>
            <person name="Pfeifer K."/>
            <person name="Schleper C."/>
        </authorList>
    </citation>
    <scope>NUCLEOTIDE SEQUENCE [LARGE SCALE GENOMIC DNA]</scope>
    <source>
        <strain evidence="1 2">Kfb</strain>
    </source>
</reference>
<dbReference type="Proteomes" id="UP000315289">
    <property type="component" value="Unassembled WGS sequence"/>
</dbReference>
<proteinExistence type="predicted"/>
<comment type="caution">
    <text evidence="1">The sequence shown here is derived from an EMBL/GenBank/DDBJ whole genome shotgun (WGS) entry which is preliminary data.</text>
</comment>
<gene>
    <name evidence="1" type="ORF">NARC_140101</name>
</gene>
<dbReference type="EMBL" id="VOAH01000014">
    <property type="protein sequence ID" value="TVP39646.1"/>
    <property type="molecule type" value="Genomic_DNA"/>
</dbReference>
<evidence type="ECO:0000313" key="2">
    <source>
        <dbReference type="Proteomes" id="UP000315289"/>
    </source>
</evidence>